<keyword evidence="5" id="KW-1185">Reference proteome</keyword>
<organism evidence="4 5">
    <name type="scientific">Tetrahymena thermophila (strain SB210)</name>
    <dbReference type="NCBI Taxonomy" id="312017"/>
    <lineage>
        <taxon>Eukaryota</taxon>
        <taxon>Sar</taxon>
        <taxon>Alveolata</taxon>
        <taxon>Ciliophora</taxon>
        <taxon>Intramacronucleata</taxon>
        <taxon>Oligohymenophorea</taxon>
        <taxon>Hymenostomatida</taxon>
        <taxon>Tetrahymenina</taxon>
        <taxon>Tetrahymenidae</taxon>
        <taxon>Tetrahymena</taxon>
    </lineage>
</organism>
<dbReference type="GO" id="GO:0005856">
    <property type="term" value="C:cytoskeleton"/>
    <property type="evidence" value="ECO:0007669"/>
    <property type="project" value="UniProtKB-SubCell"/>
</dbReference>
<dbReference type="KEGG" id="tet:TTHERM_000312119"/>
<keyword evidence="3" id="KW-0206">Cytoskeleton</keyword>
<dbReference type="InterPro" id="IPR052410">
    <property type="entry name" value="DRC5"/>
</dbReference>
<name>W7X759_TETTS</name>
<comment type="subcellular location">
    <subcellularLocation>
        <location evidence="1">Cytoplasm</location>
        <location evidence="1">Cytoskeleton</location>
    </subcellularLocation>
</comment>
<dbReference type="PANTHER" id="PTHR24107:SF2">
    <property type="entry name" value="NLR FAMILY CARD DOMAIN CONTAINING 3"/>
    <property type="match status" value="1"/>
</dbReference>
<reference evidence="5" key="1">
    <citation type="journal article" date="2006" name="PLoS Biol.">
        <title>Macronuclear genome sequence of the ciliate Tetrahymena thermophila, a model eukaryote.</title>
        <authorList>
            <person name="Eisen J.A."/>
            <person name="Coyne R.S."/>
            <person name="Wu M."/>
            <person name="Wu D."/>
            <person name="Thiagarajan M."/>
            <person name="Wortman J.R."/>
            <person name="Badger J.H."/>
            <person name="Ren Q."/>
            <person name="Amedeo P."/>
            <person name="Jones K.M."/>
            <person name="Tallon L.J."/>
            <person name="Delcher A.L."/>
            <person name="Salzberg S.L."/>
            <person name="Silva J.C."/>
            <person name="Haas B.J."/>
            <person name="Majoros W.H."/>
            <person name="Farzad M."/>
            <person name="Carlton J.M."/>
            <person name="Smith R.K. Jr."/>
            <person name="Garg J."/>
            <person name="Pearlman R.E."/>
            <person name="Karrer K.M."/>
            <person name="Sun L."/>
            <person name="Manning G."/>
            <person name="Elde N.C."/>
            <person name="Turkewitz A.P."/>
            <person name="Asai D.J."/>
            <person name="Wilkes D.E."/>
            <person name="Wang Y."/>
            <person name="Cai H."/>
            <person name="Collins K."/>
            <person name="Stewart B.A."/>
            <person name="Lee S.R."/>
            <person name="Wilamowska K."/>
            <person name="Weinberg Z."/>
            <person name="Ruzzo W.L."/>
            <person name="Wloga D."/>
            <person name="Gaertig J."/>
            <person name="Frankel J."/>
            <person name="Tsao C.-C."/>
            <person name="Gorovsky M.A."/>
            <person name="Keeling P.J."/>
            <person name="Waller R.F."/>
            <person name="Patron N.J."/>
            <person name="Cherry J.M."/>
            <person name="Stover N.A."/>
            <person name="Krieger C.J."/>
            <person name="del Toro C."/>
            <person name="Ryder H.F."/>
            <person name="Williamson S.C."/>
            <person name="Barbeau R.A."/>
            <person name="Hamilton E.P."/>
            <person name="Orias E."/>
        </authorList>
    </citation>
    <scope>NUCLEOTIDE SEQUENCE [LARGE SCALE GENOMIC DNA]</scope>
    <source>
        <strain evidence="5">SB210</strain>
    </source>
</reference>
<dbReference type="GeneID" id="24438359"/>
<proteinExistence type="predicted"/>
<dbReference type="Gene3D" id="3.80.10.10">
    <property type="entry name" value="Ribonuclease Inhibitor"/>
    <property type="match status" value="3"/>
</dbReference>
<dbReference type="InParanoid" id="W7X759"/>
<dbReference type="SUPFAM" id="SSF52047">
    <property type="entry name" value="RNI-like"/>
    <property type="match status" value="2"/>
</dbReference>
<dbReference type="PANTHER" id="PTHR24107">
    <property type="entry name" value="YNEIN REGULATORY COMPLEX SUBUNIT 5"/>
    <property type="match status" value="1"/>
</dbReference>
<sequence length="521" mass="61035">MKNIIYFEELEEEQFGSVQVLNIDEYKLIEQEKYVNISSKLKLCTSLKEIYLRFENLELSVEGFEFILQALQNLQNLTTFKIQFINFKLSDKIFLQLGLYLNTYSKLEKIQLDVTLCKVSSYAYLNLVKQFVNIPNLFKLKLEFIDNDCNDQLQNLMEEIKFQKLKKIKIFQSKLNEENSNFCINLSECKDLRQVFINLQDSLVNDKQLICYSQKLSKLNQIVDLKLNLENNQIQNNGIIKLTDSISQLNSIEILYLKLRNNQISKEGLQYFFLKLKQNQYLENLTFLLSKNRVEGDISQVFEYLSEFQSLKKLELVLDENKIEFNQELSINTVNFCKQLSELNLSLNKCSLSQKSLNNIINGLTEFQSIRNLTLQLQYNYIGTSYAQAFKEQLCRFNQLNKLQFNLDDNIGCKECVLSIASILTQFSCLKYLNLGLSNCHLGNDQVQELIENLSKLPSLVGLQIDLQHNQVNYDHLINISNKIRKFRKLQSIKMPIQFKQNLKLIRAQLLKCLRLCSLQI</sequence>
<keyword evidence="2" id="KW-0963">Cytoplasm</keyword>
<evidence type="ECO:0000256" key="1">
    <source>
        <dbReference type="ARBA" id="ARBA00004245"/>
    </source>
</evidence>
<dbReference type="InterPro" id="IPR032675">
    <property type="entry name" value="LRR_dom_sf"/>
</dbReference>
<dbReference type="RefSeq" id="XP_012655173.1">
    <property type="nucleotide sequence ID" value="XM_012799719.1"/>
</dbReference>
<protein>
    <recommendedName>
        <fullName evidence="6">Kinase domain protein</fullName>
    </recommendedName>
</protein>
<evidence type="ECO:0008006" key="6">
    <source>
        <dbReference type="Google" id="ProtNLM"/>
    </source>
</evidence>
<evidence type="ECO:0000313" key="5">
    <source>
        <dbReference type="Proteomes" id="UP000009168"/>
    </source>
</evidence>
<accession>W7X759</accession>
<evidence type="ECO:0000256" key="2">
    <source>
        <dbReference type="ARBA" id="ARBA00022490"/>
    </source>
</evidence>
<dbReference type="AlphaFoldDB" id="W7X759"/>
<dbReference type="Proteomes" id="UP000009168">
    <property type="component" value="Unassembled WGS sequence"/>
</dbReference>
<evidence type="ECO:0000313" key="4">
    <source>
        <dbReference type="EMBL" id="EWS72233.1"/>
    </source>
</evidence>
<evidence type="ECO:0000256" key="3">
    <source>
        <dbReference type="ARBA" id="ARBA00023212"/>
    </source>
</evidence>
<dbReference type="EMBL" id="GG662498">
    <property type="protein sequence ID" value="EWS72233.1"/>
    <property type="molecule type" value="Genomic_DNA"/>
</dbReference>
<gene>
    <name evidence="4" type="ORF">TTHERM_000312119</name>
</gene>